<feature type="domain" description="Cyclic nucleotide-binding" evidence="1">
    <location>
        <begin position="911"/>
        <end position="995"/>
    </location>
</feature>
<dbReference type="PANTHER" id="PTHR11635">
    <property type="entry name" value="CAMP-DEPENDENT PROTEIN KINASE REGULATORY CHAIN"/>
    <property type="match status" value="1"/>
</dbReference>
<feature type="domain" description="Cyclic nucleotide-binding" evidence="1">
    <location>
        <begin position="36"/>
        <end position="117"/>
    </location>
</feature>
<dbReference type="CDD" id="cd00038">
    <property type="entry name" value="CAP_ED"/>
    <property type="match status" value="6"/>
</dbReference>
<dbReference type="InterPro" id="IPR018490">
    <property type="entry name" value="cNMP-bd_dom_sf"/>
</dbReference>
<dbReference type="PROSITE" id="PS50042">
    <property type="entry name" value="CNMP_BINDING_3"/>
    <property type="match status" value="6"/>
</dbReference>
<dbReference type="InterPro" id="IPR014710">
    <property type="entry name" value="RmlC-like_jellyroll"/>
</dbReference>
<sequence length="1638" mass="181528">MPGPKSASDPSTEAPGTLSASDALHALNTFQASSKFFRGFDAVDIDWLAENICTHTCVSDEVLVARGDRPTFFSLVISGHIFVRNAKHESKEKLEQGDIFGEIEFFTEEPRPYDLVAGPQGCVIAIIKFAELDMFHVNFPDLGLKILQVLAHAAVGHLLASDFRLKFVRALFLPVRGSPPQTRSGALCIGLCVPPGAAEARLNLVLCHLARPRLAFILLSATMQHHFFKSQGSQENLLPMVQEAYEIHHCFGHQISDSHLKLLTDCMHVVELDEGELLLHEGDVAVRMFLVLKGTIVEEVNNEGDGRDDFLRSTEKMGQRMPVNGGTDIAHIRKPGEIYGEQSLLLSTMDHPYIWDHDVRATEKTVVAVMRHDLLYTLNYCNPDLGIRLMVQFGALVMKRWMHSSMIADGDESSQVDFYSAQEMQDSLQPAIMKAPTSMVQLRHGYSTQDVVHMLEYSRSCNENLAELTLEDLYCVAEMFQLRLVNEGAMICNSGDASDFLGVMTSGTANCFVGKKLVMSIEAGHIFGEMSLFCGGVRQASIVSTNQGTVVACLPFDNISVINGKFPDLGLKLVKIFGKSSVQKLMKSLPSTPCTINNFVKDKAACPDYEGMLKAALSVNGRCRSLTPEQHGAIMSSASYVEIPSNQLVARSGEQIGNQVFMVLSGQAVIKKRGIIIDVMNKGNLLRNLGREPILISGSKNKHLLPLSKRFVPPVFHGTIYSKGVLRLAVISFANLLWLNDNYAIALSRLLSGSVVMYAAYLRNDFKEQAALRQSLAQPGPERIGALWNTVRKTFMTHTWSDIRSVQSFERVVPDPGHIVEEEEEQLLKRRTVTSKMVQQWGKNLSIDGRIKKDAGYEYQMKMQTDHLRRRDRTLPGEESTGVFNTVKREMGIKADEVHLELQKFMRCSRLVRWLSEEELVQLADRMFLLHCEPMEWLFRSRQPTSFVLFIIAGSAVIITKEDDGASISHQIGPGSILGEMGWFLGGGRSADVAASMDGGCTVAVLLYEQLDLLFKLNGRLGLKLARILASSATTGLRGTHRLLQFTELDEQQLCMFSDLTYHAKADAIIKANRKAHDQFRKGIGDNWEHADVCRLLEFMPIVTFPANVTVLEAGAIGSYCLFIISGILELSEENGTVAGIVHTGDFCGLEVMFTDKTIGTYQYRAASTYGTEVVCAQLNQKSLARLTNLRPDLGAQLLASMTGIHMGGAGTEDQEEEEKLPESFDHHKDYSKLERVNSVFSLLRARNHENREAFQIKQKSEFIAETQAARPELARKVVENPDVHKILMLYDCQTSSRFWHEFTADELAELVPFCCFYKFKKGDLIWAGPAAKRPGVASPFSSSATLIGLLAQGTVVFTETGTVLTTMSTGTILGAMFQTPIFPTGPMHSAVRILGASSDVVIVTMPFIDDPKIWNTMPQGLPYKVLMTLGRAARIMAYETSITDPVPENFSSIPLHKDEQFRAVMRAHREGNGALGKDLKPYEILELSQLMYIVDVPVHKRIVSFGRVATCMMLVTQGELEVQTPSGLKPGAAPTVLATVGRGTVLGENFLFEGLESPYHRMANVQAKTRSTVCVLTYRALLKFAEVDFEAAEKVIKSLFDKYLRNVLKSTMDGLKSSAKRMLKAISQLPNNAKHTA</sequence>
<dbReference type="Gene3D" id="2.60.120.10">
    <property type="entry name" value="Jelly Rolls"/>
    <property type="match status" value="6"/>
</dbReference>
<dbReference type="PROSITE" id="PS00889">
    <property type="entry name" value="CNMP_BINDING_2"/>
    <property type="match status" value="1"/>
</dbReference>
<evidence type="ECO:0000313" key="3">
    <source>
        <dbReference type="Proteomes" id="UP001190700"/>
    </source>
</evidence>
<dbReference type="InterPro" id="IPR018488">
    <property type="entry name" value="cNMP-bd_CS"/>
</dbReference>
<feature type="domain" description="Cyclic nucleotide-binding" evidence="1">
    <location>
        <begin position="251"/>
        <end position="352"/>
    </location>
</feature>
<dbReference type="Pfam" id="PF00027">
    <property type="entry name" value="cNMP_binding"/>
    <property type="match status" value="4"/>
</dbReference>
<reference evidence="2 3" key="1">
    <citation type="journal article" date="2015" name="Genome Biol. Evol.">
        <title>Comparative Genomics of a Bacterivorous Green Alga Reveals Evolutionary Causalities and Consequences of Phago-Mixotrophic Mode of Nutrition.</title>
        <authorList>
            <person name="Burns J.A."/>
            <person name="Paasch A."/>
            <person name="Narechania A."/>
            <person name="Kim E."/>
        </authorList>
    </citation>
    <scope>NUCLEOTIDE SEQUENCE [LARGE SCALE GENOMIC DNA]</scope>
    <source>
        <strain evidence="2 3">PLY_AMNH</strain>
    </source>
</reference>
<feature type="domain" description="Cyclic nucleotide-binding" evidence="1">
    <location>
        <begin position="1476"/>
        <end position="1603"/>
    </location>
</feature>
<feature type="domain" description="Cyclic nucleotide-binding" evidence="1">
    <location>
        <begin position="1084"/>
        <end position="1187"/>
    </location>
</feature>
<comment type="caution">
    <text evidence="2">The sequence shown here is derived from an EMBL/GenBank/DDBJ whole genome shotgun (WGS) entry which is preliminary data.</text>
</comment>
<dbReference type="InterPro" id="IPR050503">
    <property type="entry name" value="cAMP-dep_PK_reg_su-like"/>
</dbReference>
<feature type="domain" description="Cyclic nucleotide-binding" evidence="1">
    <location>
        <begin position="464"/>
        <end position="546"/>
    </location>
</feature>
<dbReference type="SUPFAM" id="SSF51206">
    <property type="entry name" value="cAMP-binding domain-like"/>
    <property type="match status" value="6"/>
</dbReference>
<name>A0AAE0GHU3_9CHLO</name>
<dbReference type="PANTHER" id="PTHR11635:SF152">
    <property type="entry name" value="CAMP-DEPENDENT PROTEIN KINASE TYPE I REGULATORY SUBUNIT-RELATED"/>
    <property type="match status" value="1"/>
</dbReference>
<protein>
    <recommendedName>
        <fullName evidence="1">Cyclic nucleotide-binding domain-containing protein</fullName>
    </recommendedName>
</protein>
<keyword evidence="3" id="KW-1185">Reference proteome</keyword>
<organism evidence="2 3">
    <name type="scientific">Cymbomonas tetramitiformis</name>
    <dbReference type="NCBI Taxonomy" id="36881"/>
    <lineage>
        <taxon>Eukaryota</taxon>
        <taxon>Viridiplantae</taxon>
        <taxon>Chlorophyta</taxon>
        <taxon>Pyramimonadophyceae</taxon>
        <taxon>Pyramimonadales</taxon>
        <taxon>Pyramimonadaceae</taxon>
        <taxon>Cymbomonas</taxon>
    </lineage>
</organism>
<dbReference type="EMBL" id="LGRX02005504">
    <property type="protein sequence ID" value="KAK3278351.1"/>
    <property type="molecule type" value="Genomic_DNA"/>
</dbReference>
<dbReference type="GO" id="GO:0005952">
    <property type="term" value="C:cAMP-dependent protein kinase complex"/>
    <property type="evidence" value="ECO:0007669"/>
    <property type="project" value="InterPro"/>
</dbReference>
<dbReference type="InterPro" id="IPR000595">
    <property type="entry name" value="cNMP-bd_dom"/>
</dbReference>
<evidence type="ECO:0000259" key="1">
    <source>
        <dbReference type="PROSITE" id="PS50042"/>
    </source>
</evidence>
<dbReference type="GO" id="GO:0005829">
    <property type="term" value="C:cytosol"/>
    <property type="evidence" value="ECO:0007669"/>
    <property type="project" value="TreeGrafter"/>
</dbReference>
<gene>
    <name evidence="2" type="ORF">CYMTET_13707</name>
</gene>
<dbReference type="Proteomes" id="UP001190700">
    <property type="component" value="Unassembled WGS sequence"/>
</dbReference>
<evidence type="ECO:0000313" key="2">
    <source>
        <dbReference type="EMBL" id="KAK3278351.1"/>
    </source>
</evidence>
<proteinExistence type="predicted"/>
<dbReference type="SMART" id="SM00100">
    <property type="entry name" value="cNMP"/>
    <property type="match status" value="6"/>
</dbReference>
<accession>A0AAE0GHU3</accession>